<protein>
    <recommendedName>
        <fullName evidence="4">Increased recombination centers protein 6</fullName>
    </recommendedName>
</protein>
<evidence type="ECO:0000313" key="2">
    <source>
        <dbReference type="EMBL" id="KAK4451942.1"/>
    </source>
</evidence>
<sequence>MEISNPRRILAVSLTESTEHLSRVIKDLSGTHPQPSNPQEPSSLAGVTHHLPLSTQYYTASVPVWLDVVSSPGEWADSFLAPEAKEVLDVLGGLLLVFNVGGSHASGSSSVAEGKAKTKEFISHVGRVVRQGLGGWEWDGVLLAVGVGDLSKGEEGEEEMDEWEDVCTEWGLEFVHVSGTAVKGEEGRNEFGERMGVARALEALQANDWGGGGGGEEGGEEFGGFVPREDEDLGEFDPESMDFGFDREDFVGLRKAIWSAGREDGMDVDGGEGSEVKKGGDEDEEMDDGDVQKLERIMLKLQAVRDRTAGMSEEQRKRIAKQAVGEVMKEL</sequence>
<feature type="region of interest" description="Disordered" evidence="1">
    <location>
        <begin position="206"/>
        <end position="230"/>
    </location>
</feature>
<dbReference type="Proteomes" id="UP001321760">
    <property type="component" value="Unassembled WGS sequence"/>
</dbReference>
<feature type="region of interest" description="Disordered" evidence="1">
    <location>
        <begin position="264"/>
        <end position="290"/>
    </location>
</feature>
<evidence type="ECO:0008006" key="4">
    <source>
        <dbReference type="Google" id="ProtNLM"/>
    </source>
</evidence>
<dbReference type="EMBL" id="MU865926">
    <property type="protein sequence ID" value="KAK4451942.1"/>
    <property type="molecule type" value="Genomic_DNA"/>
</dbReference>
<evidence type="ECO:0000256" key="1">
    <source>
        <dbReference type="SAM" id="MobiDB-lite"/>
    </source>
</evidence>
<dbReference type="PANTHER" id="PTHR28043">
    <property type="entry name" value="INCREASED RECOMBINATION CENTERS PROTEIN 6"/>
    <property type="match status" value="1"/>
</dbReference>
<comment type="caution">
    <text evidence="2">The sequence shown here is derived from an EMBL/GenBank/DDBJ whole genome shotgun (WGS) entry which is preliminary data.</text>
</comment>
<dbReference type="Gene3D" id="3.40.50.11960">
    <property type="match status" value="1"/>
</dbReference>
<dbReference type="GO" id="GO:0030674">
    <property type="term" value="F:protein-macromolecule adaptor activity"/>
    <property type="evidence" value="ECO:0007669"/>
    <property type="project" value="TreeGrafter"/>
</dbReference>
<proteinExistence type="predicted"/>
<dbReference type="AlphaFoldDB" id="A0AAV9GWX5"/>
<dbReference type="InterPro" id="IPR034627">
    <property type="entry name" value="Irc6"/>
</dbReference>
<organism evidence="2 3">
    <name type="scientific">Podospora aff. communis PSN243</name>
    <dbReference type="NCBI Taxonomy" id="3040156"/>
    <lineage>
        <taxon>Eukaryota</taxon>
        <taxon>Fungi</taxon>
        <taxon>Dikarya</taxon>
        <taxon>Ascomycota</taxon>
        <taxon>Pezizomycotina</taxon>
        <taxon>Sordariomycetes</taxon>
        <taxon>Sordariomycetidae</taxon>
        <taxon>Sordariales</taxon>
        <taxon>Podosporaceae</taxon>
        <taxon>Podospora</taxon>
    </lineage>
</organism>
<dbReference type="Pfam" id="PF10199">
    <property type="entry name" value="Adaptin_binding"/>
    <property type="match status" value="1"/>
</dbReference>
<keyword evidence="3" id="KW-1185">Reference proteome</keyword>
<reference evidence="2" key="1">
    <citation type="journal article" date="2023" name="Mol. Phylogenet. Evol.">
        <title>Genome-scale phylogeny and comparative genomics of the fungal order Sordariales.</title>
        <authorList>
            <person name="Hensen N."/>
            <person name="Bonometti L."/>
            <person name="Westerberg I."/>
            <person name="Brannstrom I.O."/>
            <person name="Guillou S."/>
            <person name="Cros-Aarteil S."/>
            <person name="Calhoun S."/>
            <person name="Haridas S."/>
            <person name="Kuo A."/>
            <person name="Mondo S."/>
            <person name="Pangilinan J."/>
            <person name="Riley R."/>
            <person name="LaButti K."/>
            <person name="Andreopoulos B."/>
            <person name="Lipzen A."/>
            <person name="Chen C."/>
            <person name="Yan M."/>
            <person name="Daum C."/>
            <person name="Ng V."/>
            <person name="Clum A."/>
            <person name="Steindorff A."/>
            <person name="Ohm R.A."/>
            <person name="Martin F."/>
            <person name="Silar P."/>
            <person name="Natvig D.O."/>
            <person name="Lalanne C."/>
            <person name="Gautier V."/>
            <person name="Ament-Velasquez S.L."/>
            <person name="Kruys A."/>
            <person name="Hutchinson M.I."/>
            <person name="Powell A.J."/>
            <person name="Barry K."/>
            <person name="Miller A.N."/>
            <person name="Grigoriev I.V."/>
            <person name="Debuchy R."/>
            <person name="Gladieux P."/>
            <person name="Hiltunen Thoren M."/>
            <person name="Johannesson H."/>
        </authorList>
    </citation>
    <scope>NUCLEOTIDE SEQUENCE</scope>
    <source>
        <strain evidence="2">PSN243</strain>
    </source>
</reference>
<dbReference type="GO" id="GO:0016192">
    <property type="term" value="P:vesicle-mediated transport"/>
    <property type="evidence" value="ECO:0007669"/>
    <property type="project" value="InterPro"/>
</dbReference>
<dbReference type="PANTHER" id="PTHR28043:SF1">
    <property type="entry name" value="INCREASED RECOMBINATION CENTERS PROTEIN 6"/>
    <property type="match status" value="1"/>
</dbReference>
<reference evidence="2" key="2">
    <citation type="submission" date="2023-05" db="EMBL/GenBank/DDBJ databases">
        <authorList>
            <consortium name="Lawrence Berkeley National Laboratory"/>
            <person name="Steindorff A."/>
            <person name="Hensen N."/>
            <person name="Bonometti L."/>
            <person name="Westerberg I."/>
            <person name="Brannstrom I.O."/>
            <person name="Guillou S."/>
            <person name="Cros-Aarteil S."/>
            <person name="Calhoun S."/>
            <person name="Haridas S."/>
            <person name="Kuo A."/>
            <person name="Mondo S."/>
            <person name="Pangilinan J."/>
            <person name="Riley R."/>
            <person name="Labutti K."/>
            <person name="Andreopoulos B."/>
            <person name="Lipzen A."/>
            <person name="Chen C."/>
            <person name="Yanf M."/>
            <person name="Daum C."/>
            <person name="Ng V."/>
            <person name="Clum A."/>
            <person name="Ohm R."/>
            <person name="Martin F."/>
            <person name="Silar P."/>
            <person name="Natvig D."/>
            <person name="Lalanne C."/>
            <person name="Gautier V."/>
            <person name="Ament-Velasquez S.L."/>
            <person name="Kruys A."/>
            <person name="Hutchinson M.I."/>
            <person name="Powell A.J."/>
            <person name="Barry K."/>
            <person name="Miller A.N."/>
            <person name="Grigoriev I.V."/>
            <person name="Debuchy R."/>
            <person name="Gladieux P."/>
            <person name="Thoren M.H."/>
            <person name="Johannesson H."/>
        </authorList>
    </citation>
    <scope>NUCLEOTIDE SEQUENCE</scope>
    <source>
        <strain evidence="2">PSN243</strain>
    </source>
</reference>
<gene>
    <name evidence="2" type="ORF">QBC34DRAFT_377913</name>
</gene>
<evidence type="ECO:0000313" key="3">
    <source>
        <dbReference type="Proteomes" id="UP001321760"/>
    </source>
</evidence>
<name>A0AAV9GWX5_9PEZI</name>
<accession>A0AAV9GWX5</accession>